<reference evidence="1" key="1">
    <citation type="submission" date="2023-07" db="EMBL/GenBank/DDBJ databases">
        <title>draft genome sequence of fig (Ficus carica).</title>
        <authorList>
            <person name="Takahashi T."/>
            <person name="Nishimura K."/>
        </authorList>
    </citation>
    <scope>NUCLEOTIDE SEQUENCE</scope>
</reference>
<keyword evidence="2" id="KW-1185">Reference proteome</keyword>
<proteinExistence type="predicted"/>
<evidence type="ECO:0000313" key="1">
    <source>
        <dbReference type="EMBL" id="GMN33856.1"/>
    </source>
</evidence>
<protein>
    <submittedName>
        <fullName evidence="1">Uncharacterized protein</fullName>
    </submittedName>
</protein>
<name>A0AA87ZXT8_FICCA</name>
<sequence length="12" mass="1292">LQKFIGSLITTA</sequence>
<organism evidence="1 2">
    <name type="scientific">Ficus carica</name>
    <name type="common">Common fig</name>
    <dbReference type="NCBI Taxonomy" id="3494"/>
    <lineage>
        <taxon>Eukaryota</taxon>
        <taxon>Viridiplantae</taxon>
        <taxon>Streptophyta</taxon>
        <taxon>Embryophyta</taxon>
        <taxon>Tracheophyta</taxon>
        <taxon>Spermatophyta</taxon>
        <taxon>Magnoliopsida</taxon>
        <taxon>eudicotyledons</taxon>
        <taxon>Gunneridae</taxon>
        <taxon>Pentapetalae</taxon>
        <taxon>rosids</taxon>
        <taxon>fabids</taxon>
        <taxon>Rosales</taxon>
        <taxon>Moraceae</taxon>
        <taxon>Ficeae</taxon>
        <taxon>Ficus</taxon>
    </lineage>
</organism>
<dbReference type="EMBL" id="BTGU01002087">
    <property type="protein sequence ID" value="GMN33856.1"/>
    <property type="molecule type" value="Genomic_DNA"/>
</dbReference>
<evidence type="ECO:0000313" key="2">
    <source>
        <dbReference type="Proteomes" id="UP001187192"/>
    </source>
</evidence>
<accession>A0AA87ZXT8</accession>
<feature type="non-terminal residue" evidence="1">
    <location>
        <position position="1"/>
    </location>
</feature>
<comment type="caution">
    <text evidence="1">The sequence shown here is derived from an EMBL/GenBank/DDBJ whole genome shotgun (WGS) entry which is preliminary data.</text>
</comment>
<gene>
    <name evidence="1" type="ORF">TIFTF001_041959</name>
</gene>
<dbReference type="Proteomes" id="UP001187192">
    <property type="component" value="Unassembled WGS sequence"/>
</dbReference>